<keyword evidence="1" id="KW-0812">Transmembrane</keyword>
<feature type="transmembrane region" description="Helical" evidence="1">
    <location>
        <begin position="115"/>
        <end position="137"/>
    </location>
</feature>
<keyword evidence="3" id="KW-1185">Reference proteome</keyword>
<dbReference type="EMBL" id="JBIHMK010000030">
    <property type="protein sequence ID" value="MFH0248644.1"/>
    <property type="molecule type" value="Genomic_DNA"/>
</dbReference>
<sequence>MEAVFLIAGTAAAAVCLLCLRRIAVVLWLVARGERARGWCARRRMAAWGAGTDGVRGHRPEFVFAFRTPDGDTVEFRDRPGALGYEEGAPVGVRYDPARPRRRATVAGGGTWGPLYVPALVAVPTGFLAVVLLRALALHNGLG</sequence>
<evidence type="ECO:0000256" key="1">
    <source>
        <dbReference type="SAM" id="Phobius"/>
    </source>
</evidence>
<keyword evidence="1" id="KW-0472">Membrane</keyword>
<dbReference type="Proteomes" id="UP001607069">
    <property type="component" value="Unassembled WGS sequence"/>
</dbReference>
<name>A0ABW7HSR1_9ACTN</name>
<protein>
    <submittedName>
        <fullName evidence="2">DUF3592 domain-containing protein</fullName>
    </submittedName>
</protein>
<reference evidence="2 3" key="1">
    <citation type="submission" date="2024-10" db="EMBL/GenBank/DDBJ databases">
        <authorList>
            <person name="Cho J.-C."/>
        </authorList>
    </citation>
    <scope>NUCLEOTIDE SEQUENCE [LARGE SCALE GENOMIC DNA]</scope>
    <source>
        <strain evidence="2 3">KCTC29696</strain>
    </source>
</reference>
<organism evidence="2 3">
    <name type="scientific">Streptomyces chitinivorans</name>
    <dbReference type="NCBI Taxonomy" id="1257027"/>
    <lineage>
        <taxon>Bacteria</taxon>
        <taxon>Bacillati</taxon>
        <taxon>Actinomycetota</taxon>
        <taxon>Actinomycetes</taxon>
        <taxon>Kitasatosporales</taxon>
        <taxon>Streptomycetaceae</taxon>
        <taxon>Streptomyces</taxon>
    </lineage>
</organism>
<evidence type="ECO:0000313" key="3">
    <source>
        <dbReference type="Proteomes" id="UP001607069"/>
    </source>
</evidence>
<dbReference type="RefSeq" id="WP_279950650.1">
    <property type="nucleotide sequence ID" value="NZ_BAABEN010000016.1"/>
</dbReference>
<keyword evidence="1" id="KW-1133">Transmembrane helix</keyword>
<evidence type="ECO:0000313" key="2">
    <source>
        <dbReference type="EMBL" id="MFH0248644.1"/>
    </source>
</evidence>
<comment type="caution">
    <text evidence="2">The sequence shown here is derived from an EMBL/GenBank/DDBJ whole genome shotgun (WGS) entry which is preliminary data.</text>
</comment>
<accession>A0ABW7HSR1</accession>
<proteinExistence type="predicted"/>
<gene>
    <name evidence="2" type="ORF">ACG5V6_10520</name>
</gene>